<evidence type="ECO:0000313" key="6">
    <source>
        <dbReference type="EMBL" id="GGD11904.1"/>
    </source>
</evidence>
<proteinExistence type="inferred from homology"/>
<sequence>MIHSLVTSLTKACWIMLGSFVSALPACAQVPPAADLASGRPADIWRFLEEAAASMGAAPDQSLDYTGIKGQSHRIEIFRPADAVPGERYPGLVLFHGGAWREGSPVQFYRQARVIADAGFVVALPEYSISDEDASTPHDALVDAFRAWSFVHLSAPALNIDPARIYAGGASAGGQLAAALATVPPPEPTTRLTSPARLVLFNPVIDNGPDGYGYSRVKDYWQDFSPLHNIGADHPPTVILLGDSDRLIPVATAEAYCVQVRLAGSDCSVKIYDNAGHAWFNHDQAGYEGTLRDALDFLRSIDGR</sequence>
<dbReference type="InterPro" id="IPR002925">
    <property type="entry name" value="Dienelactn_hydro"/>
</dbReference>
<dbReference type="InterPro" id="IPR050300">
    <property type="entry name" value="GDXG_lipolytic_enzyme"/>
</dbReference>
<dbReference type="Proteomes" id="UP000613582">
    <property type="component" value="Unassembled WGS sequence"/>
</dbReference>
<feature type="chain" id="PRO_5035275306" evidence="3">
    <location>
        <begin position="29"/>
        <end position="304"/>
    </location>
</feature>
<evidence type="ECO:0000313" key="7">
    <source>
        <dbReference type="Proteomes" id="UP000613582"/>
    </source>
</evidence>
<dbReference type="InterPro" id="IPR029058">
    <property type="entry name" value="AB_hydrolase_fold"/>
</dbReference>
<feature type="domain" description="BD-FAE-like" evidence="5">
    <location>
        <begin position="86"/>
        <end position="182"/>
    </location>
</feature>
<evidence type="ECO:0000256" key="1">
    <source>
        <dbReference type="ARBA" id="ARBA00010515"/>
    </source>
</evidence>
<evidence type="ECO:0000256" key="3">
    <source>
        <dbReference type="SAM" id="SignalP"/>
    </source>
</evidence>
<gene>
    <name evidence="6" type="ORF">GCM10011342_20890</name>
</gene>
<dbReference type="Pfam" id="PF20434">
    <property type="entry name" value="BD-FAE"/>
    <property type="match status" value="1"/>
</dbReference>
<comment type="caution">
    <text evidence="6">The sequence shown here is derived from an EMBL/GenBank/DDBJ whole genome shotgun (WGS) entry which is preliminary data.</text>
</comment>
<evidence type="ECO:0000256" key="2">
    <source>
        <dbReference type="ARBA" id="ARBA00022801"/>
    </source>
</evidence>
<reference evidence="6" key="1">
    <citation type="journal article" date="2014" name="Int. J. Syst. Evol. Microbiol.">
        <title>Complete genome sequence of Corynebacterium casei LMG S-19264T (=DSM 44701T), isolated from a smear-ripened cheese.</title>
        <authorList>
            <consortium name="US DOE Joint Genome Institute (JGI-PGF)"/>
            <person name="Walter F."/>
            <person name="Albersmeier A."/>
            <person name="Kalinowski J."/>
            <person name="Ruckert C."/>
        </authorList>
    </citation>
    <scope>NUCLEOTIDE SEQUENCE</scope>
    <source>
        <strain evidence="6">CGMCC 1.12921</strain>
    </source>
</reference>
<dbReference type="AlphaFoldDB" id="A0A8J2V1T2"/>
<dbReference type="EMBL" id="BMGH01000001">
    <property type="protein sequence ID" value="GGD11904.1"/>
    <property type="molecule type" value="Genomic_DNA"/>
</dbReference>
<comment type="similarity">
    <text evidence="1">Belongs to the 'GDXG' lipolytic enzyme family.</text>
</comment>
<feature type="signal peptide" evidence="3">
    <location>
        <begin position="1"/>
        <end position="28"/>
    </location>
</feature>
<dbReference type="Gene3D" id="3.40.50.1820">
    <property type="entry name" value="alpha/beta hydrolase"/>
    <property type="match status" value="1"/>
</dbReference>
<dbReference type="InterPro" id="IPR049492">
    <property type="entry name" value="BD-FAE-like_dom"/>
</dbReference>
<evidence type="ECO:0000259" key="4">
    <source>
        <dbReference type="Pfam" id="PF01738"/>
    </source>
</evidence>
<dbReference type="Pfam" id="PF01738">
    <property type="entry name" value="DLH"/>
    <property type="match status" value="1"/>
</dbReference>
<keyword evidence="7" id="KW-1185">Reference proteome</keyword>
<keyword evidence="2" id="KW-0378">Hydrolase</keyword>
<feature type="domain" description="Dienelactone hydrolase" evidence="4">
    <location>
        <begin position="235"/>
        <end position="288"/>
    </location>
</feature>
<dbReference type="SUPFAM" id="SSF53474">
    <property type="entry name" value="alpha/beta-Hydrolases"/>
    <property type="match status" value="1"/>
</dbReference>
<keyword evidence="3" id="KW-0732">Signal</keyword>
<dbReference type="GO" id="GO:0004806">
    <property type="term" value="F:triacylglycerol lipase activity"/>
    <property type="evidence" value="ECO:0007669"/>
    <property type="project" value="TreeGrafter"/>
</dbReference>
<organism evidence="6 7">
    <name type="scientific">Aquisalinus flavus</name>
    <dbReference type="NCBI Taxonomy" id="1526572"/>
    <lineage>
        <taxon>Bacteria</taxon>
        <taxon>Pseudomonadati</taxon>
        <taxon>Pseudomonadota</taxon>
        <taxon>Alphaproteobacteria</taxon>
        <taxon>Parvularculales</taxon>
        <taxon>Parvularculaceae</taxon>
        <taxon>Aquisalinus</taxon>
    </lineage>
</organism>
<evidence type="ECO:0000259" key="5">
    <source>
        <dbReference type="Pfam" id="PF20434"/>
    </source>
</evidence>
<dbReference type="PANTHER" id="PTHR48081:SF30">
    <property type="entry name" value="ACETYL-HYDROLASE LIPR-RELATED"/>
    <property type="match status" value="1"/>
</dbReference>
<dbReference type="PANTHER" id="PTHR48081">
    <property type="entry name" value="AB HYDROLASE SUPERFAMILY PROTEIN C4A8.06C"/>
    <property type="match status" value="1"/>
</dbReference>
<name>A0A8J2V1T2_9PROT</name>
<accession>A0A8J2V1T2</accession>
<dbReference type="RefSeq" id="WP_188158478.1">
    <property type="nucleotide sequence ID" value="NZ_BMGH01000001.1"/>
</dbReference>
<protein>
    <submittedName>
        <fullName evidence="6">Uncharacterized protein</fullName>
    </submittedName>
</protein>
<reference evidence="6" key="2">
    <citation type="submission" date="2020-09" db="EMBL/GenBank/DDBJ databases">
        <authorList>
            <person name="Sun Q."/>
            <person name="Zhou Y."/>
        </authorList>
    </citation>
    <scope>NUCLEOTIDE SEQUENCE</scope>
    <source>
        <strain evidence="6">CGMCC 1.12921</strain>
    </source>
</reference>